<protein>
    <submittedName>
        <fullName evidence="2">Uncharacterized protein</fullName>
    </submittedName>
</protein>
<dbReference type="Proteomes" id="UP001341281">
    <property type="component" value="Chromosome 09"/>
</dbReference>
<feature type="region of interest" description="Disordered" evidence="1">
    <location>
        <begin position="45"/>
        <end position="144"/>
    </location>
</feature>
<dbReference type="AlphaFoldDB" id="A0AAQ3XDH2"/>
<feature type="compositionally biased region" description="Basic and acidic residues" evidence="1">
    <location>
        <begin position="124"/>
        <end position="144"/>
    </location>
</feature>
<reference evidence="2 3" key="1">
    <citation type="submission" date="2024-02" db="EMBL/GenBank/DDBJ databases">
        <title>High-quality chromosome-scale genome assembly of Pensacola bahiagrass (Paspalum notatum Flugge var. saurae).</title>
        <authorList>
            <person name="Vega J.M."/>
            <person name="Podio M."/>
            <person name="Orjuela J."/>
            <person name="Siena L.A."/>
            <person name="Pessino S.C."/>
            <person name="Combes M.C."/>
            <person name="Mariac C."/>
            <person name="Albertini E."/>
            <person name="Pupilli F."/>
            <person name="Ortiz J.P.A."/>
            <person name="Leblanc O."/>
        </authorList>
    </citation>
    <scope>NUCLEOTIDE SEQUENCE [LARGE SCALE GENOMIC DNA]</scope>
    <source>
        <strain evidence="2">R1</strain>
        <tissue evidence="2">Leaf</tissue>
    </source>
</reference>
<keyword evidence="3" id="KW-1185">Reference proteome</keyword>
<feature type="compositionally biased region" description="Basic residues" evidence="1">
    <location>
        <begin position="414"/>
        <end position="423"/>
    </location>
</feature>
<accession>A0AAQ3XDH2</accession>
<evidence type="ECO:0000256" key="1">
    <source>
        <dbReference type="SAM" id="MobiDB-lite"/>
    </source>
</evidence>
<evidence type="ECO:0000313" key="2">
    <source>
        <dbReference type="EMBL" id="WVZ94843.1"/>
    </source>
</evidence>
<gene>
    <name evidence="2" type="ORF">U9M48_040681</name>
</gene>
<evidence type="ECO:0000313" key="3">
    <source>
        <dbReference type="Proteomes" id="UP001341281"/>
    </source>
</evidence>
<dbReference type="EMBL" id="CP144753">
    <property type="protein sequence ID" value="WVZ94843.1"/>
    <property type="molecule type" value="Genomic_DNA"/>
</dbReference>
<feature type="compositionally biased region" description="Basic and acidic residues" evidence="1">
    <location>
        <begin position="402"/>
        <end position="413"/>
    </location>
</feature>
<feature type="region of interest" description="Disordered" evidence="1">
    <location>
        <begin position="391"/>
        <end position="432"/>
    </location>
</feature>
<sequence>MYTRGRKRVRQEDAYNESIATKLDGCHTSLASSTFLVDSDRTEQENLELLDDQGDQSRSGQDATWTQGVCNGENRHNGPDVPPCVESMKGQKSSDKEVRALISKPQELQTPGLCNGQSNCNETDTPHCPDSEKEDSRRTTSSDHYVHREEYEGAKSNIIAEHLACFPRKQQLIAVRKVPESIAKKMYAFSSTDNHQEHSLKCNNDGAQKMSEKEGVQKLNKQNSSEVKVRSSPRFANKLLPVGQKAVMKQIEHNLEVPGDNQQEHSLRCNNDGAQKIPEKEGVQKLNKQNNSEVKVRSSPRFANKLLPVGQKAVMKKIEHNLEVPGDNHQEHSLKCNNDGAQKMSEKEGVQKLNKQNNSEVEVRSSPRFTNKWVPVGEKAVMRKIEHNLELPGAGTVPPKRFAHEGEGKEAAKRTKKKMKTKKLNGLCPSAG</sequence>
<name>A0AAQ3XDH2_PASNO</name>
<proteinExistence type="predicted"/>
<feature type="compositionally biased region" description="Acidic residues" evidence="1">
    <location>
        <begin position="45"/>
        <end position="54"/>
    </location>
</feature>
<organism evidence="2 3">
    <name type="scientific">Paspalum notatum var. saurae</name>
    <dbReference type="NCBI Taxonomy" id="547442"/>
    <lineage>
        <taxon>Eukaryota</taxon>
        <taxon>Viridiplantae</taxon>
        <taxon>Streptophyta</taxon>
        <taxon>Embryophyta</taxon>
        <taxon>Tracheophyta</taxon>
        <taxon>Spermatophyta</taxon>
        <taxon>Magnoliopsida</taxon>
        <taxon>Liliopsida</taxon>
        <taxon>Poales</taxon>
        <taxon>Poaceae</taxon>
        <taxon>PACMAD clade</taxon>
        <taxon>Panicoideae</taxon>
        <taxon>Andropogonodae</taxon>
        <taxon>Paspaleae</taxon>
        <taxon>Paspalinae</taxon>
        <taxon>Paspalum</taxon>
    </lineage>
</organism>